<keyword evidence="2" id="KW-0813">Transport</keyword>
<dbReference type="GO" id="GO:0016887">
    <property type="term" value="F:ATP hydrolysis activity"/>
    <property type="evidence" value="ECO:0007669"/>
    <property type="project" value="InterPro"/>
</dbReference>
<keyword evidence="11" id="KW-1185">Reference proteome</keyword>
<dbReference type="NCBIfam" id="TIGR01026">
    <property type="entry name" value="fliI_yscN"/>
    <property type="match status" value="1"/>
</dbReference>
<dbReference type="PANTHER" id="PTHR15184:SF9">
    <property type="entry name" value="SPI-1 TYPE 3 SECRETION SYSTEM ATPASE"/>
    <property type="match status" value="1"/>
</dbReference>
<dbReference type="GO" id="GO:0030257">
    <property type="term" value="C:type III protein secretion system complex"/>
    <property type="evidence" value="ECO:0007669"/>
    <property type="project" value="InterPro"/>
</dbReference>
<dbReference type="GO" id="GO:0030254">
    <property type="term" value="P:protein secretion by the type III secretion system"/>
    <property type="evidence" value="ECO:0007669"/>
    <property type="project" value="InterPro"/>
</dbReference>
<evidence type="ECO:0000313" key="10">
    <source>
        <dbReference type="EMBL" id="TCP27664.1"/>
    </source>
</evidence>
<keyword evidence="5" id="KW-0067">ATP-binding</keyword>
<keyword evidence="7" id="KW-1278">Translocase</keyword>
<evidence type="ECO:0000313" key="11">
    <source>
        <dbReference type="Proteomes" id="UP000295733"/>
    </source>
</evidence>
<dbReference type="GO" id="GO:0046933">
    <property type="term" value="F:proton-transporting ATP synthase activity, rotational mechanism"/>
    <property type="evidence" value="ECO:0007669"/>
    <property type="project" value="TreeGrafter"/>
</dbReference>
<feature type="compositionally biased region" description="Low complexity" evidence="8">
    <location>
        <begin position="440"/>
        <end position="452"/>
    </location>
</feature>
<dbReference type="Pfam" id="PF00006">
    <property type="entry name" value="ATP-synt_ab"/>
    <property type="match status" value="1"/>
</dbReference>
<protein>
    <submittedName>
        <fullName evidence="10">Flagellum-specific ATP synthase</fullName>
    </submittedName>
</protein>
<accession>A0A4R2P167</accession>
<dbReference type="GO" id="GO:0005737">
    <property type="term" value="C:cytoplasm"/>
    <property type="evidence" value="ECO:0007669"/>
    <property type="project" value="UniProtKB-SubCell"/>
</dbReference>
<evidence type="ECO:0000256" key="4">
    <source>
        <dbReference type="ARBA" id="ARBA00022741"/>
    </source>
</evidence>
<dbReference type="EMBL" id="SLXL01000001">
    <property type="protein sequence ID" value="TCP27664.1"/>
    <property type="molecule type" value="Genomic_DNA"/>
</dbReference>
<sequence length="514" mass="52064">MTHDPFTPLRARLAALRPVRPIGHVVAAGGGTLRVAGLSGYAGLGDLVEIRHGPGTRRIGEVLALAEGTVSVLPDGTPEGLSVGDRVALLGPGEIAPDASWLGRVVDPFGQPLDGRPLMPGTVPRPLRAAPPPAARRRGLGPRLATGLAAFDTLLPIVRGQRMGLFAGSGVGKSTLLGQLARGLEADVAVIALIGERGRELGEFVADVLGPAGMARAVVVAATSDQSPLVRRRAAWAAMAVAEHFRDAGQHVLFLADSVTRFAEAHRELALAAGEPAALRGYPPSTAQAIMALAERAGPGAGAAGDITAVFSVLVAGSDMEEPVADILRGVLDGHVVLDRRIAERGRFPAVDLLRSVSRSLPRAASGAENLLITRARQLLGAYDQAELMIQAGLYAEGSDSRIDDAIRAWPALDSFLGETAPGGVAGSFARLREVLDGGAADGVPDPDAKPALGGQAPAAMDGAGQGVQADPAIPWRGTASAPGQAGLSPGGAPAADLTAAAGGPPPVQAGSAV</sequence>
<evidence type="ECO:0000256" key="8">
    <source>
        <dbReference type="SAM" id="MobiDB-lite"/>
    </source>
</evidence>
<dbReference type="Proteomes" id="UP000295733">
    <property type="component" value="Unassembled WGS sequence"/>
</dbReference>
<dbReference type="InterPro" id="IPR050053">
    <property type="entry name" value="ATPase_alpha/beta_chains"/>
</dbReference>
<evidence type="ECO:0000256" key="6">
    <source>
        <dbReference type="ARBA" id="ARBA00022927"/>
    </source>
</evidence>
<dbReference type="InterPro" id="IPR040627">
    <property type="entry name" value="T3SS_ATPase_C"/>
</dbReference>
<proteinExistence type="predicted"/>
<evidence type="ECO:0000256" key="7">
    <source>
        <dbReference type="ARBA" id="ARBA00022967"/>
    </source>
</evidence>
<dbReference type="PANTHER" id="PTHR15184">
    <property type="entry name" value="ATP SYNTHASE"/>
    <property type="match status" value="1"/>
</dbReference>
<comment type="caution">
    <text evidence="10">The sequence shown here is derived from an EMBL/GenBank/DDBJ whole genome shotgun (WGS) entry which is preliminary data.</text>
</comment>
<evidence type="ECO:0000256" key="1">
    <source>
        <dbReference type="ARBA" id="ARBA00004496"/>
    </source>
</evidence>
<dbReference type="OrthoDB" id="9801639at2"/>
<dbReference type="SMART" id="SM00382">
    <property type="entry name" value="AAA"/>
    <property type="match status" value="1"/>
</dbReference>
<gene>
    <name evidence="10" type="ORF">EV656_101573</name>
</gene>
<evidence type="ECO:0000259" key="9">
    <source>
        <dbReference type="SMART" id="SM00382"/>
    </source>
</evidence>
<reference evidence="10 11" key="1">
    <citation type="submission" date="2019-03" db="EMBL/GenBank/DDBJ databases">
        <title>Genomic Encyclopedia of Type Strains, Phase IV (KMG-IV): sequencing the most valuable type-strain genomes for metagenomic binning, comparative biology and taxonomic classification.</title>
        <authorList>
            <person name="Goeker M."/>
        </authorList>
    </citation>
    <scope>NUCLEOTIDE SEQUENCE [LARGE SCALE GENOMIC DNA]</scope>
    <source>
        <strain evidence="10 11">DSM 2781</strain>
    </source>
</reference>
<dbReference type="Pfam" id="PF18269">
    <property type="entry name" value="T3SS_ATPase_C"/>
    <property type="match status" value="1"/>
</dbReference>
<dbReference type="InterPro" id="IPR000194">
    <property type="entry name" value="ATPase_F1/V1/A1_a/bsu_nucl-bd"/>
</dbReference>
<evidence type="ECO:0000256" key="3">
    <source>
        <dbReference type="ARBA" id="ARBA00022490"/>
    </source>
</evidence>
<dbReference type="GO" id="GO:0005524">
    <property type="term" value="F:ATP binding"/>
    <property type="evidence" value="ECO:0007669"/>
    <property type="project" value="UniProtKB-KW"/>
</dbReference>
<keyword evidence="4" id="KW-0547">Nucleotide-binding</keyword>
<dbReference type="SUPFAM" id="SSF52540">
    <property type="entry name" value="P-loop containing nucleoside triphosphate hydrolases"/>
    <property type="match status" value="1"/>
</dbReference>
<name>A0A4R2P167_RHOAD</name>
<organism evidence="10 11">
    <name type="scientific">Rhodovulum adriaticum</name>
    <name type="common">Rhodopseudomonas adriatica</name>
    <dbReference type="NCBI Taxonomy" id="35804"/>
    <lineage>
        <taxon>Bacteria</taxon>
        <taxon>Pseudomonadati</taxon>
        <taxon>Pseudomonadota</taxon>
        <taxon>Alphaproteobacteria</taxon>
        <taxon>Rhodobacterales</taxon>
        <taxon>Paracoccaceae</taxon>
        <taxon>Rhodovulum</taxon>
    </lineage>
</organism>
<dbReference type="Gene3D" id="3.40.50.12240">
    <property type="match status" value="1"/>
</dbReference>
<dbReference type="AlphaFoldDB" id="A0A4R2P167"/>
<keyword evidence="6" id="KW-0653">Protein transport</keyword>
<keyword evidence="3" id="KW-0963">Cytoplasm</keyword>
<comment type="subcellular location">
    <subcellularLocation>
        <location evidence="1">Cytoplasm</location>
    </subcellularLocation>
</comment>
<dbReference type="InterPro" id="IPR027417">
    <property type="entry name" value="P-loop_NTPase"/>
</dbReference>
<dbReference type="InterPro" id="IPR005714">
    <property type="entry name" value="ATPase_T3SS_FliI/YscN"/>
</dbReference>
<evidence type="ECO:0000256" key="5">
    <source>
        <dbReference type="ARBA" id="ARBA00022840"/>
    </source>
</evidence>
<evidence type="ECO:0000256" key="2">
    <source>
        <dbReference type="ARBA" id="ARBA00022448"/>
    </source>
</evidence>
<dbReference type="InterPro" id="IPR003593">
    <property type="entry name" value="AAA+_ATPase"/>
</dbReference>
<feature type="region of interest" description="Disordered" evidence="8">
    <location>
        <begin position="440"/>
        <end position="514"/>
    </location>
</feature>
<feature type="compositionally biased region" description="Low complexity" evidence="8">
    <location>
        <begin position="491"/>
        <end position="514"/>
    </location>
</feature>
<feature type="domain" description="AAA+ ATPase" evidence="9">
    <location>
        <begin position="159"/>
        <end position="343"/>
    </location>
</feature>